<reference evidence="2 3" key="1">
    <citation type="submission" date="2024-10" db="EMBL/GenBank/DDBJ databases">
        <title>Isolation, draft genome sequencing and identification of Phyllobacterium sp. NSA23, isolated from leaf soil.</title>
        <authorList>
            <person name="Akita H."/>
        </authorList>
    </citation>
    <scope>NUCLEOTIDE SEQUENCE [LARGE SCALE GENOMIC DNA]</scope>
    <source>
        <strain evidence="2 3">NSA23</strain>
    </source>
</reference>
<gene>
    <name evidence="2" type="ORF">PPNSA23_18800</name>
</gene>
<name>A0ABQ0GZ37_9HYPH</name>
<evidence type="ECO:0000313" key="2">
    <source>
        <dbReference type="EMBL" id="GAB1581937.1"/>
    </source>
</evidence>
<dbReference type="EMBL" id="BAAFZP010000001">
    <property type="protein sequence ID" value="GAB1581937.1"/>
    <property type="molecule type" value="Genomic_DNA"/>
</dbReference>
<evidence type="ECO:0000256" key="1">
    <source>
        <dbReference type="SAM" id="Phobius"/>
    </source>
</evidence>
<keyword evidence="3" id="KW-1185">Reference proteome</keyword>
<comment type="caution">
    <text evidence="2">The sequence shown here is derived from an EMBL/GenBank/DDBJ whole genome shotgun (WGS) entry which is preliminary data.</text>
</comment>
<proteinExistence type="predicted"/>
<sequence>MRYALCCGTAAGLTTTAALMMLARLEGRSPWQPANATSHWVWGEEAGARDDADMRHTLLGLLTNQLSAMFWGLPFGAWLARRPPRDAPAMLRDASVMAAIAAAVDYLLMPKRLTPGWELALPKRSVTAAFGALALGLALGGLAAQPRHR</sequence>
<keyword evidence="1" id="KW-0812">Transmembrane</keyword>
<dbReference type="Proteomes" id="UP001628091">
    <property type="component" value="Unassembled WGS sequence"/>
</dbReference>
<accession>A0ABQ0GZ37</accession>
<feature type="transmembrane region" description="Helical" evidence="1">
    <location>
        <begin position="128"/>
        <end position="144"/>
    </location>
</feature>
<keyword evidence="1" id="KW-0472">Membrane</keyword>
<protein>
    <submittedName>
        <fullName evidence="2">Uncharacterized protein</fullName>
    </submittedName>
</protein>
<feature type="transmembrane region" description="Helical" evidence="1">
    <location>
        <begin position="58"/>
        <end position="79"/>
    </location>
</feature>
<evidence type="ECO:0000313" key="3">
    <source>
        <dbReference type="Proteomes" id="UP001628091"/>
    </source>
</evidence>
<keyword evidence="1" id="KW-1133">Transmembrane helix</keyword>
<organism evidence="2 3">
    <name type="scientific">Phyllobacterium phragmitis</name>
    <dbReference type="NCBI Taxonomy" id="2670329"/>
    <lineage>
        <taxon>Bacteria</taxon>
        <taxon>Pseudomonadati</taxon>
        <taxon>Pseudomonadota</taxon>
        <taxon>Alphaproteobacteria</taxon>
        <taxon>Hyphomicrobiales</taxon>
        <taxon>Phyllobacteriaceae</taxon>
        <taxon>Phyllobacterium</taxon>
    </lineage>
</organism>